<evidence type="ECO:0000256" key="2">
    <source>
        <dbReference type="ARBA" id="ARBA00022517"/>
    </source>
</evidence>
<evidence type="ECO:0000256" key="3">
    <source>
        <dbReference type="ARBA" id="ARBA00022552"/>
    </source>
</evidence>
<keyword evidence="7 9" id="KW-0687">Ribonucleoprotein</keyword>
<evidence type="ECO:0000256" key="7">
    <source>
        <dbReference type="RuleBase" id="RU364004"/>
    </source>
</evidence>
<dbReference type="EMBL" id="VWRR01000016">
    <property type="protein sequence ID" value="KAF6001056.1"/>
    <property type="molecule type" value="Genomic_DNA"/>
</dbReference>
<dbReference type="GO" id="GO:0003723">
    <property type="term" value="F:RNA binding"/>
    <property type="evidence" value="ECO:0007669"/>
    <property type="project" value="UniProtKB-KW"/>
</dbReference>
<evidence type="ECO:0000256" key="8">
    <source>
        <dbReference type="SAM" id="MobiDB-lite"/>
    </source>
</evidence>
<dbReference type="Gene3D" id="2.40.10.230">
    <property type="entry name" value="Probable tRNA pseudouridine synthase domain"/>
    <property type="match status" value="1"/>
</dbReference>
<dbReference type="GO" id="GO:0000493">
    <property type="term" value="P:box H/ACA snoRNP assembly"/>
    <property type="evidence" value="ECO:0007669"/>
    <property type="project" value="InterPro"/>
</dbReference>
<gene>
    <name evidence="9" type="primary">NAF1</name>
    <name evidence="9" type="ORF">F1559_002119</name>
</gene>
<evidence type="ECO:0000256" key="6">
    <source>
        <dbReference type="ARBA" id="ARBA00023242"/>
    </source>
</evidence>
<dbReference type="GO" id="GO:0006364">
    <property type="term" value="P:rRNA processing"/>
    <property type="evidence" value="ECO:0007669"/>
    <property type="project" value="UniProtKB-KW"/>
</dbReference>
<keyword evidence="2 7" id="KW-0690">Ribosome biogenesis</keyword>
<dbReference type="SUPFAM" id="SSF50447">
    <property type="entry name" value="Translation proteins"/>
    <property type="match status" value="1"/>
</dbReference>
<evidence type="ECO:0000313" key="10">
    <source>
        <dbReference type="Proteomes" id="UP000530660"/>
    </source>
</evidence>
<dbReference type="PANTHER" id="PTHR31633">
    <property type="entry name" value="H/ACA RIBONUCLEOPROTEIN COMPLEX NON-CORE SUBUNIT NAF1"/>
    <property type="match status" value="1"/>
</dbReference>
<dbReference type="Proteomes" id="UP000530660">
    <property type="component" value="Unassembled WGS sequence"/>
</dbReference>
<feature type="compositionally biased region" description="Low complexity" evidence="8">
    <location>
        <begin position="32"/>
        <end position="44"/>
    </location>
</feature>
<keyword evidence="5 7" id="KW-0694">RNA-binding</keyword>
<comment type="similarity">
    <text evidence="1">Belongs to the NAF1 family.</text>
</comment>
<comment type="function">
    <text evidence="7">Required for ribosome biogenesis. Part of a complex which catalyzes pseudouridylation of rRNA. This involves the isomerization of uridine such that the ribose is subsequently attached to C5, instead of the normal N1. Pseudouridine ("psi") residues may serve to stabilize the conformation of rRNAs.</text>
</comment>
<dbReference type="PANTHER" id="PTHR31633:SF1">
    <property type="entry name" value="H_ACA RIBONUCLEOPROTEIN COMPLEX NON-CORE SUBUNIT NAF1"/>
    <property type="match status" value="1"/>
</dbReference>
<sequence length="214" mass="23138">MASALPVDCAMKTLSLEADDGVIQAEHVVGCESSSGSSSPTTSEASEDSLERVRFSRCSVRDSTVSEDDDELEKNDTNAEDVLTIPRTAHEVLYAELEPPSIPDATLVRPEYQLHRLGTLVAFVDGLVVVESAPSVCAGVVGSLGEGSLLCFADRQPLGFVFEIFGAVQRPLYVVRIHPQDEAVRGSLQTGCDVFYVDELCQPLRLEFELKTGM</sequence>
<dbReference type="AlphaFoldDB" id="A0A7J7ID72"/>
<dbReference type="InterPro" id="IPR009000">
    <property type="entry name" value="Transl_B-barrel_sf"/>
</dbReference>
<evidence type="ECO:0000256" key="5">
    <source>
        <dbReference type="ARBA" id="ARBA00022884"/>
    </source>
</evidence>
<organism evidence="9 10">
    <name type="scientific">Cyanidiococcus yangmingshanensis</name>
    <dbReference type="NCBI Taxonomy" id="2690220"/>
    <lineage>
        <taxon>Eukaryota</taxon>
        <taxon>Rhodophyta</taxon>
        <taxon>Bangiophyceae</taxon>
        <taxon>Cyanidiales</taxon>
        <taxon>Cyanidiaceae</taxon>
        <taxon>Cyanidiococcus</taxon>
    </lineage>
</organism>
<evidence type="ECO:0000256" key="1">
    <source>
        <dbReference type="ARBA" id="ARBA00009801"/>
    </source>
</evidence>
<dbReference type="OrthoDB" id="6011at2759"/>
<comment type="subunit">
    <text evidence="7">Component of the small nucleolar ribonucleoprotein particles containing H/ACA-type snoRNAs (H/ACA snoRNPs).</text>
</comment>
<proteinExistence type="inferred from homology"/>
<dbReference type="GO" id="GO:0001522">
    <property type="term" value="P:pseudouridine synthesis"/>
    <property type="evidence" value="ECO:0007669"/>
    <property type="project" value="InterPro"/>
</dbReference>
<keyword evidence="4" id="KW-0597">Phosphoprotein</keyword>
<evidence type="ECO:0000313" key="9">
    <source>
        <dbReference type="EMBL" id="KAF6001056.1"/>
    </source>
</evidence>
<feature type="region of interest" description="Disordered" evidence="8">
    <location>
        <begin position="31"/>
        <end position="50"/>
    </location>
</feature>
<keyword evidence="3 7" id="KW-0698">rRNA processing</keyword>
<reference evidence="9 10" key="1">
    <citation type="journal article" date="2020" name="J. Phycol.">
        <title>Comparative genome analysis reveals Cyanidiococcus gen. nov., a new extremophilic red algal genus sister to Cyanidioschyzon (Cyanidioschyzonaceae, Rhodophyta).</title>
        <authorList>
            <person name="Liu S.-L."/>
            <person name="Chiang Y.-R."/>
            <person name="Yoon H.S."/>
            <person name="Fu H.-Y."/>
        </authorList>
    </citation>
    <scope>NUCLEOTIDE SEQUENCE [LARGE SCALE GENOMIC DNA]</scope>
    <source>
        <strain evidence="9 10">THAL066</strain>
    </source>
</reference>
<dbReference type="Pfam" id="PF04410">
    <property type="entry name" value="Gar1"/>
    <property type="match status" value="1"/>
</dbReference>
<protein>
    <recommendedName>
        <fullName evidence="7">H/ACA ribonucleoprotein complex subunit</fullName>
    </recommendedName>
</protein>
<comment type="caution">
    <text evidence="9">The sequence shown here is derived from an EMBL/GenBank/DDBJ whole genome shotgun (WGS) entry which is preliminary data.</text>
</comment>
<comment type="subcellular location">
    <subcellularLocation>
        <location evidence="7">Nucleus</location>
        <location evidence="7">Nucleolus</location>
    </subcellularLocation>
</comment>
<dbReference type="InterPro" id="IPR007504">
    <property type="entry name" value="H/ACA_rnp_Gar1/Naf1"/>
</dbReference>
<evidence type="ECO:0000256" key="4">
    <source>
        <dbReference type="ARBA" id="ARBA00022553"/>
    </source>
</evidence>
<dbReference type="InterPro" id="IPR040309">
    <property type="entry name" value="Naf1"/>
</dbReference>
<keyword evidence="6 7" id="KW-0539">Nucleus</keyword>
<dbReference type="GO" id="GO:0005732">
    <property type="term" value="C:sno(s)RNA-containing ribonucleoprotein complex"/>
    <property type="evidence" value="ECO:0007669"/>
    <property type="project" value="InterPro"/>
</dbReference>
<dbReference type="InterPro" id="IPR038664">
    <property type="entry name" value="Gar1/Naf1_Cbf5-bd_sf"/>
</dbReference>
<dbReference type="GO" id="GO:0005730">
    <property type="term" value="C:nucleolus"/>
    <property type="evidence" value="ECO:0007669"/>
    <property type="project" value="UniProtKB-SubCell"/>
</dbReference>
<keyword evidence="10" id="KW-1185">Reference proteome</keyword>
<comment type="similarity">
    <text evidence="7">Belongs to the GAR1 family.</text>
</comment>
<name>A0A7J7ID72_9RHOD</name>
<accession>A0A7J7ID72</accession>